<dbReference type="InterPro" id="IPR010001">
    <property type="entry name" value="BofA"/>
</dbReference>
<dbReference type="Pfam" id="PF07441">
    <property type="entry name" value="BofA"/>
    <property type="match status" value="1"/>
</dbReference>
<feature type="transmembrane region" description="Helical" evidence="1">
    <location>
        <begin position="62"/>
        <end position="87"/>
    </location>
</feature>
<dbReference type="Proteomes" id="UP000198642">
    <property type="component" value="Unassembled WGS sequence"/>
</dbReference>
<evidence type="ECO:0000313" key="2">
    <source>
        <dbReference type="EMBL" id="SFB31369.1"/>
    </source>
</evidence>
<dbReference type="AlphaFoldDB" id="A0A1I1A044"/>
<keyword evidence="1" id="KW-0812">Transmembrane</keyword>
<dbReference type="STRING" id="237679.SAMN04488072_11534"/>
<keyword evidence="1" id="KW-0472">Membrane</keyword>
<keyword evidence="1" id="KW-1133">Transmembrane helix</keyword>
<accession>A0A1I1A044</accession>
<name>A0A1I1A044_9BACI</name>
<organism evidence="2 3">
    <name type="scientific">Lentibacillus halodurans</name>
    <dbReference type="NCBI Taxonomy" id="237679"/>
    <lineage>
        <taxon>Bacteria</taxon>
        <taxon>Bacillati</taxon>
        <taxon>Bacillota</taxon>
        <taxon>Bacilli</taxon>
        <taxon>Bacillales</taxon>
        <taxon>Bacillaceae</taxon>
        <taxon>Lentibacillus</taxon>
    </lineage>
</organism>
<dbReference type="EMBL" id="FOJW01000015">
    <property type="protein sequence ID" value="SFB31369.1"/>
    <property type="molecule type" value="Genomic_DNA"/>
</dbReference>
<dbReference type="RefSeq" id="WP_090240490.1">
    <property type="nucleotide sequence ID" value="NZ_FOJW01000015.1"/>
</dbReference>
<proteinExistence type="predicted"/>
<evidence type="ECO:0000256" key="1">
    <source>
        <dbReference type="SAM" id="Phobius"/>
    </source>
</evidence>
<feature type="transmembrane region" description="Helical" evidence="1">
    <location>
        <begin position="6"/>
        <end position="25"/>
    </location>
</feature>
<protein>
    <submittedName>
        <fullName evidence="2">Inhibitor of the pro-sigma K processing machinery</fullName>
    </submittedName>
</protein>
<dbReference type="OrthoDB" id="2692225at2"/>
<gene>
    <name evidence="2" type="ORF">SAMN04488072_11534</name>
</gene>
<keyword evidence="3" id="KW-1185">Reference proteome</keyword>
<evidence type="ECO:0000313" key="3">
    <source>
        <dbReference type="Proteomes" id="UP000198642"/>
    </source>
</evidence>
<feature type="transmembrane region" description="Helical" evidence="1">
    <location>
        <begin position="37"/>
        <end position="56"/>
    </location>
</feature>
<sequence>MSSTLVISIMVALIVILLFVGAPVKPMRFIANSSVKLGIGILFLFFFNVFGGAIGLHIPINLFTVIVSGFLGLFGLASLAAIHLFIIP</sequence>
<dbReference type="NCBIfam" id="TIGR02862">
    <property type="entry name" value="spore_BofA"/>
    <property type="match status" value="1"/>
</dbReference>
<reference evidence="2 3" key="1">
    <citation type="submission" date="2016-10" db="EMBL/GenBank/DDBJ databases">
        <authorList>
            <person name="de Groot N.N."/>
        </authorList>
    </citation>
    <scope>NUCLEOTIDE SEQUENCE [LARGE SCALE GENOMIC DNA]</scope>
    <source>
        <strain evidence="2 3">CGMCC 1.3702</strain>
    </source>
</reference>